<dbReference type="GO" id="GO:0009252">
    <property type="term" value="P:peptidoglycan biosynthetic process"/>
    <property type="evidence" value="ECO:0007669"/>
    <property type="project" value="UniProtKB-KW"/>
</dbReference>
<dbReference type="NCBIfam" id="TIGR03423">
    <property type="entry name" value="pbp2_mrdA"/>
    <property type="match status" value="1"/>
</dbReference>
<evidence type="ECO:0000313" key="18">
    <source>
        <dbReference type="Proteomes" id="UP000261704"/>
    </source>
</evidence>
<organism evidence="17 18">
    <name type="scientific">Profundibacter amoris</name>
    <dbReference type="NCBI Taxonomy" id="2171755"/>
    <lineage>
        <taxon>Bacteria</taxon>
        <taxon>Pseudomonadati</taxon>
        <taxon>Pseudomonadota</taxon>
        <taxon>Alphaproteobacteria</taxon>
        <taxon>Rhodobacterales</taxon>
        <taxon>Paracoccaceae</taxon>
        <taxon>Profundibacter</taxon>
    </lineage>
</organism>
<evidence type="ECO:0000256" key="6">
    <source>
        <dbReference type="ARBA" id="ARBA00022670"/>
    </source>
</evidence>
<dbReference type="GO" id="GO:0071972">
    <property type="term" value="F:peptidoglycan L,D-transpeptidase activity"/>
    <property type="evidence" value="ECO:0007669"/>
    <property type="project" value="TreeGrafter"/>
</dbReference>
<feature type="region of interest" description="Disordered" evidence="14">
    <location>
        <begin position="619"/>
        <end position="639"/>
    </location>
</feature>
<dbReference type="InterPro" id="IPR005311">
    <property type="entry name" value="PBP_dimer"/>
</dbReference>
<keyword evidence="9" id="KW-0133">Cell shape</keyword>
<dbReference type="Pfam" id="PF03717">
    <property type="entry name" value="PBP_dimer"/>
    <property type="match status" value="1"/>
</dbReference>
<evidence type="ECO:0000259" key="15">
    <source>
        <dbReference type="Pfam" id="PF00905"/>
    </source>
</evidence>
<dbReference type="SUPFAM" id="SSF56519">
    <property type="entry name" value="Penicillin binding protein dimerisation domain"/>
    <property type="match status" value="1"/>
</dbReference>
<dbReference type="Gene3D" id="3.30.1390.30">
    <property type="entry name" value="Penicillin-binding protein 2a, domain 3"/>
    <property type="match status" value="1"/>
</dbReference>
<evidence type="ECO:0000256" key="9">
    <source>
        <dbReference type="ARBA" id="ARBA00022960"/>
    </source>
</evidence>
<dbReference type="GO" id="GO:0005886">
    <property type="term" value="C:plasma membrane"/>
    <property type="evidence" value="ECO:0007669"/>
    <property type="project" value="UniProtKB-SubCell"/>
</dbReference>
<dbReference type="GO" id="GO:0008360">
    <property type="term" value="P:regulation of cell shape"/>
    <property type="evidence" value="ECO:0007669"/>
    <property type="project" value="UniProtKB-KW"/>
</dbReference>
<feature type="domain" description="Penicillin-binding protein transpeptidase" evidence="15">
    <location>
        <begin position="269"/>
        <end position="594"/>
    </location>
</feature>
<dbReference type="OrthoDB" id="9766847at2"/>
<keyword evidence="8" id="KW-0378">Hydrolase</keyword>
<dbReference type="PANTHER" id="PTHR30627">
    <property type="entry name" value="PEPTIDOGLYCAN D,D-TRANSPEPTIDASE"/>
    <property type="match status" value="1"/>
</dbReference>
<keyword evidence="7" id="KW-0812">Transmembrane</keyword>
<keyword evidence="6" id="KW-0645">Protease</keyword>
<feature type="domain" description="Penicillin-binding protein dimerisation" evidence="16">
    <location>
        <begin position="63"/>
        <end position="235"/>
    </location>
</feature>
<dbReference type="AlphaFoldDB" id="A0A347UDH2"/>
<dbReference type="Gene3D" id="3.90.1310.10">
    <property type="entry name" value="Penicillin-binding protein 2a (Domain 2)"/>
    <property type="match status" value="1"/>
</dbReference>
<name>A0A347UDH2_9RHOB</name>
<dbReference type="GO" id="GO:0009002">
    <property type="term" value="F:serine-type D-Ala-D-Ala carboxypeptidase activity"/>
    <property type="evidence" value="ECO:0007669"/>
    <property type="project" value="InterPro"/>
</dbReference>
<evidence type="ECO:0000256" key="8">
    <source>
        <dbReference type="ARBA" id="ARBA00022801"/>
    </source>
</evidence>
<protein>
    <submittedName>
        <fullName evidence="17">Penicillin-binding protein 2</fullName>
    </submittedName>
</protein>
<evidence type="ECO:0000256" key="1">
    <source>
        <dbReference type="ARBA" id="ARBA00004167"/>
    </source>
</evidence>
<dbReference type="Pfam" id="PF00905">
    <property type="entry name" value="Transpeptidase"/>
    <property type="match status" value="1"/>
</dbReference>
<dbReference type="FunFam" id="3.40.710.10:FF:000024">
    <property type="entry name" value="Penicillin-binding protein 2"/>
    <property type="match status" value="1"/>
</dbReference>
<keyword evidence="4" id="KW-0997">Cell inner membrane</keyword>
<dbReference type="SUPFAM" id="SSF56601">
    <property type="entry name" value="beta-lactamase/transpeptidase-like"/>
    <property type="match status" value="1"/>
</dbReference>
<keyword evidence="13" id="KW-0961">Cell wall biogenesis/degradation</keyword>
<keyword evidence="3" id="KW-1003">Cell membrane</keyword>
<gene>
    <name evidence="17" type="primary">mrdA</name>
    <name evidence="17" type="ORF">BAR1_02540</name>
</gene>
<evidence type="ECO:0000256" key="7">
    <source>
        <dbReference type="ARBA" id="ARBA00022692"/>
    </source>
</evidence>
<keyword evidence="18" id="KW-1185">Reference proteome</keyword>
<dbReference type="KEGG" id="pamo:BAR1_02540"/>
<dbReference type="InterPro" id="IPR001460">
    <property type="entry name" value="PCN-bd_Tpept"/>
</dbReference>
<dbReference type="GO" id="GO:0006508">
    <property type="term" value="P:proteolysis"/>
    <property type="evidence" value="ECO:0007669"/>
    <property type="project" value="UniProtKB-KW"/>
</dbReference>
<keyword evidence="10" id="KW-0573">Peptidoglycan synthesis</keyword>
<evidence type="ECO:0000256" key="14">
    <source>
        <dbReference type="SAM" id="MobiDB-lite"/>
    </source>
</evidence>
<comment type="subcellular location">
    <subcellularLocation>
        <location evidence="2">Cell membrane</location>
    </subcellularLocation>
    <subcellularLocation>
        <location evidence="1">Membrane</location>
        <topology evidence="1">Single-pass membrane protein</topology>
    </subcellularLocation>
</comment>
<dbReference type="EMBL" id="CP032125">
    <property type="protein sequence ID" value="AXX96900.1"/>
    <property type="molecule type" value="Genomic_DNA"/>
</dbReference>
<dbReference type="InterPro" id="IPR017790">
    <property type="entry name" value="Penicillin-binding_protein_2"/>
</dbReference>
<evidence type="ECO:0000256" key="4">
    <source>
        <dbReference type="ARBA" id="ARBA00022519"/>
    </source>
</evidence>
<dbReference type="GO" id="GO:0008658">
    <property type="term" value="F:penicillin binding"/>
    <property type="evidence" value="ECO:0007669"/>
    <property type="project" value="InterPro"/>
</dbReference>
<evidence type="ECO:0000256" key="11">
    <source>
        <dbReference type="ARBA" id="ARBA00022989"/>
    </source>
</evidence>
<dbReference type="GO" id="GO:0071555">
    <property type="term" value="P:cell wall organization"/>
    <property type="evidence" value="ECO:0007669"/>
    <property type="project" value="UniProtKB-KW"/>
</dbReference>
<evidence type="ECO:0000256" key="12">
    <source>
        <dbReference type="ARBA" id="ARBA00023136"/>
    </source>
</evidence>
<evidence type="ECO:0000256" key="2">
    <source>
        <dbReference type="ARBA" id="ARBA00004236"/>
    </source>
</evidence>
<evidence type="ECO:0000256" key="10">
    <source>
        <dbReference type="ARBA" id="ARBA00022984"/>
    </source>
</evidence>
<dbReference type="InterPro" id="IPR012338">
    <property type="entry name" value="Beta-lactam/transpept-like"/>
</dbReference>
<dbReference type="InterPro" id="IPR050515">
    <property type="entry name" value="Beta-lactam/transpept"/>
</dbReference>
<keyword evidence="5" id="KW-0121">Carboxypeptidase</keyword>
<dbReference type="PANTHER" id="PTHR30627:SF2">
    <property type="entry name" value="PEPTIDOGLYCAN D,D-TRANSPEPTIDASE MRDA"/>
    <property type="match status" value="1"/>
</dbReference>
<reference evidence="17 18" key="1">
    <citation type="submission" date="2018-09" db="EMBL/GenBank/DDBJ databases">
        <title>Profundibacter amoris BAR1 gen. nov., sp. nov., a new member of the Roseobacter clade isolated at Lokis Castle Vent Field on the Arctic Mid-Oceanic Ridge.</title>
        <authorList>
            <person name="Le Moine Bauer S."/>
            <person name="Sjoeberg A.G."/>
            <person name="L'Haridon S."/>
            <person name="Stokke R."/>
            <person name="Roalkvam I."/>
            <person name="Steen I.H."/>
            <person name="Dahle H."/>
        </authorList>
    </citation>
    <scope>NUCLEOTIDE SEQUENCE [LARGE SCALE GENOMIC DNA]</scope>
    <source>
        <strain evidence="17 18">BAR1</strain>
    </source>
</reference>
<evidence type="ECO:0000256" key="3">
    <source>
        <dbReference type="ARBA" id="ARBA00022475"/>
    </source>
</evidence>
<dbReference type="Proteomes" id="UP000261704">
    <property type="component" value="Chromosome"/>
</dbReference>
<evidence type="ECO:0000313" key="17">
    <source>
        <dbReference type="EMBL" id="AXX96900.1"/>
    </source>
</evidence>
<evidence type="ECO:0000256" key="13">
    <source>
        <dbReference type="ARBA" id="ARBA00023316"/>
    </source>
</evidence>
<evidence type="ECO:0000259" key="16">
    <source>
        <dbReference type="Pfam" id="PF03717"/>
    </source>
</evidence>
<sequence>MRRNPKDTIESQRRITRRALFLGASQLAFVGVLAARMRYLQVDQADQYRLLADENRINIRLLPPARGLIYDRNGVALAVNKPLYRITIVREDAGDVNNVVARLNALVPLDPEEIARALDEMKRRSPFVPVTLAERLTWEDIAEVAVNAPALPGVTPEVGLSRAYPLADDFAHIVGYVGAVNEADLNRTNDRDPLLQIPRFQIGKVGVEAKLEKSLRGKAGIKRIEVNSIGRVMRELGREEGEPGANLQLTIDSALQNYVQARLEGESAAAVVIDVQTGDLLAIGSTPAFDPNKFVNGISQADYSALLNDKYRPLPNKAIQGVYPPASTFKMITALAALEAGVLTSEETVKCNGFVEVGGRRFHCWKRSGHGNVNLKNSLKKSCDVFYYEMAQRAGIEKISEMARKFGFGTKFDVPMSSVAKGLAPTKSWKLEHRGSEWVIGDSLNAAIGQGFVLSSPMQQALMTARLATGRAVMPRLIKSVNGAETPINAGEPLGINENNLRLVRKAMYAVVNETGGTAFRSRILTENMRMAGKTGTSQVGNTVVRNKDVPWEKRDHALFVSFAPFDNPRIAVSVVVEHGGGGSKAAAPIARDIALQALYGELPPLDAYPERDRWRIRSEQKELNLRDPETFREGKDQA</sequence>
<proteinExistence type="predicted"/>
<keyword evidence="12" id="KW-0472">Membrane</keyword>
<dbReference type="RefSeq" id="WP_118941558.1">
    <property type="nucleotide sequence ID" value="NZ_CP032125.1"/>
</dbReference>
<dbReference type="Gene3D" id="3.40.710.10">
    <property type="entry name" value="DD-peptidase/beta-lactamase superfamily"/>
    <property type="match status" value="1"/>
</dbReference>
<accession>A0A347UDH2</accession>
<evidence type="ECO:0000256" key="5">
    <source>
        <dbReference type="ARBA" id="ARBA00022645"/>
    </source>
</evidence>
<dbReference type="InterPro" id="IPR036138">
    <property type="entry name" value="PBP_dimer_sf"/>
</dbReference>
<keyword evidence="11" id="KW-1133">Transmembrane helix</keyword>